<evidence type="ECO:0000256" key="1">
    <source>
        <dbReference type="SAM" id="Phobius"/>
    </source>
</evidence>
<dbReference type="EMBL" id="SLVU01000026">
    <property type="protein sequence ID" value="TCN21281.1"/>
    <property type="molecule type" value="Genomic_DNA"/>
</dbReference>
<proteinExistence type="predicted"/>
<evidence type="ECO:0000313" key="2">
    <source>
        <dbReference type="EMBL" id="TCN21281.1"/>
    </source>
</evidence>
<accession>A0A4R2B3Y3</accession>
<gene>
    <name evidence="2" type="ORF">EV184_12657</name>
</gene>
<dbReference type="RefSeq" id="WP_132080421.1">
    <property type="nucleotide sequence ID" value="NZ_SLVU01000026.1"/>
</dbReference>
<organism evidence="2 3">
    <name type="scientific">Sinorhizobium americanum</name>
    <dbReference type="NCBI Taxonomy" id="194963"/>
    <lineage>
        <taxon>Bacteria</taxon>
        <taxon>Pseudomonadati</taxon>
        <taxon>Pseudomonadota</taxon>
        <taxon>Alphaproteobacteria</taxon>
        <taxon>Hyphomicrobiales</taxon>
        <taxon>Rhizobiaceae</taxon>
        <taxon>Sinorhizobium/Ensifer group</taxon>
        <taxon>Sinorhizobium</taxon>
    </lineage>
</organism>
<keyword evidence="1" id="KW-0812">Transmembrane</keyword>
<sequence>MPETNDRSWSTYRPTKSVWFWSMVGASILTMLVGFTWGGWTTAGRAALTTDRAVRLARAELISDICVHNFVSAVDAADNLKELKAKSSWEQDDYIENGGWAIIAGLSKPVPDAVDTCTEALVDLKELPSVAEAETSS</sequence>
<protein>
    <submittedName>
        <fullName evidence="2">Uncharacterized protein</fullName>
    </submittedName>
</protein>
<dbReference type="AlphaFoldDB" id="A0A4R2B3Y3"/>
<keyword evidence="1" id="KW-1133">Transmembrane helix</keyword>
<comment type="caution">
    <text evidence="2">The sequence shown here is derived from an EMBL/GenBank/DDBJ whole genome shotgun (WGS) entry which is preliminary data.</text>
</comment>
<reference evidence="2 3" key="1">
    <citation type="submission" date="2019-03" db="EMBL/GenBank/DDBJ databases">
        <title>Genomic Encyclopedia of Type Strains, Phase IV (KMG-V): Genome sequencing to study the core and pangenomes of soil and plant-associated prokaryotes.</title>
        <authorList>
            <person name="Whitman W."/>
        </authorList>
    </citation>
    <scope>NUCLEOTIDE SEQUENCE [LARGE SCALE GENOMIC DNA]</scope>
    <source>
        <strain evidence="2 3">23C40</strain>
    </source>
</reference>
<evidence type="ECO:0000313" key="3">
    <source>
        <dbReference type="Proteomes" id="UP000295043"/>
    </source>
</evidence>
<name>A0A4R2B3Y3_9HYPH</name>
<keyword evidence="1" id="KW-0472">Membrane</keyword>
<dbReference type="Proteomes" id="UP000295043">
    <property type="component" value="Unassembled WGS sequence"/>
</dbReference>
<feature type="transmembrane region" description="Helical" evidence="1">
    <location>
        <begin position="20"/>
        <end position="40"/>
    </location>
</feature>